<dbReference type="Proteomes" id="UP000282195">
    <property type="component" value="Chromosome"/>
</dbReference>
<reference evidence="3 4" key="1">
    <citation type="submission" date="2018-10" db="EMBL/GenBank/DDBJ databases">
        <title>Rhizobium etli, R. leguminosarum and a new Rhizobium genospecies from Phaseolus dumosus.</title>
        <authorList>
            <person name="Ramirez-Puebla S.T."/>
            <person name="Rogel-Hernandez M.A."/>
            <person name="Guerrero G."/>
            <person name="Ormeno-Orrillo E."/>
            <person name="Martinez-Romero J.C."/>
            <person name="Negrete-Yankelevich S."/>
            <person name="Martinez-Romero E."/>
        </authorList>
    </citation>
    <scope>NUCLEOTIDE SEQUENCE [LARGE SCALE GENOMIC DNA]</scope>
    <source>
        <strain evidence="3 4">CCGE525</strain>
    </source>
</reference>
<dbReference type="InterPro" id="IPR012495">
    <property type="entry name" value="TadE-like_dom"/>
</dbReference>
<keyword evidence="1" id="KW-0472">Membrane</keyword>
<dbReference type="KEGG" id="rjg:CCGE525_09105"/>
<name>A0A387FU87_9HYPH</name>
<evidence type="ECO:0000256" key="1">
    <source>
        <dbReference type="SAM" id="Phobius"/>
    </source>
</evidence>
<feature type="domain" description="TadE-like" evidence="2">
    <location>
        <begin position="11"/>
        <end position="53"/>
    </location>
</feature>
<evidence type="ECO:0000313" key="4">
    <source>
        <dbReference type="Proteomes" id="UP000282195"/>
    </source>
</evidence>
<dbReference type="OrthoDB" id="8237599at2"/>
<dbReference type="RefSeq" id="WP_120703979.1">
    <property type="nucleotide sequence ID" value="NZ_CP032694.1"/>
</dbReference>
<dbReference type="Pfam" id="PF07811">
    <property type="entry name" value="TadE"/>
    <property type="match status" value="1"/>
</dbReference>
<protein>
    <submittedName>
        <fullName evidence="3">Pilus assembly protein</fullName>
    </submittedName>
</protein>
<dbReference type="EMBL" id="CP032694">
    <property type="protein sequence ID" value="AYG58942.1"/>
    <property type="molecule type" value="Genomic_DNA"/>
</dbReference>
<keyword evidence="1" id="KW-1133">Transmembrane helix</keyword>
<sequence>MIRRLARNAEGTTAVEFALTAPFFIVLVFSIGQYGLFLWTRLGLQHAVDLSARCASLMQTTCPDTGSTQAYAVSQAYGLNIDPSVFSVSKDACGQNVTAAYTYTIAIPFLPSMPVNIAATSCFPTY</sequence>
<accession>A0A387FU87</accession>
<keyword evidence="4" id="KW-1185">Reference proteome</keyword>
<evidence type="ECO:0000259" key="2">
    <source>
        <dbReference type="Pfam" id="PF07811"/>
    </source>
</evidence>
<keyword evidence="1" id="KW-0812">Transmembrane</keyword>
<proteinExistence type="predicted"/>
<organism evidence="3 4">
    <name type="scientific">Rhizobium jaguaris</name>
    <dbReference type="NCBI Taxonomy" id="1312183"/>
    <lineage>
        <taxon>Bacteria</taxon>
        <taxon>Pseudomonadati</taxon>
        <taxon>Pseudomonadota</taxon>
        <taxon>Alphaproteobacteria</taxon>
        <taxon>Hyphomicrobiales</taxon>
        <taxon>Rhizobiaceae</taxon>
        <taxon>Rhizobium/Agrobacterium group</taxon>
        <taxon>Rhizobium</taxon>
    </lineage>
</organism>
<gene>
    <name evidence="3" type="ORF">CCGE525_09105</name>
</gene>
<feature type="transmembrane region" description="Helical" evidence="1">
    <location>
        <begin position="20"/>
        <end position="39"/>
    </location>
</feature>
<evidence type="ECO:0000313" key="3">
    <source>
        <dbReference type="EMBL" id="AYG58942.1"/>
    </source>
</evidence>
<dbReference type="AlphaFoldDB" id="A0A387FU87"/>